<protein>
    <submittedName>
        <fullName evidence="1">Uncharacterized protein</fullName>
    </submittedName>
</protein>
<comment type="caution">
    <text evidence="1">The sequence shown here is derived from an EMBL/GenBank/DDBJ whole genome shotgun (WGS) entry which is preliminary data.</text>
</comment>
<evidence type="ECO:0000313" key="2">
    <source>
        <dbReference type="Proteomes" id="UP000799755"/>
    </source>
</evidence>
<accession>A0ACB6R5M2</accession>
<evidence type="ECO:0000313" key="1">
    <source>
        <dbReference type="EMBL" id="KAF2474143.1"/>
    </source>
</evidence>
<organism evidence="1 2">
    <name type="scientific">Lindgomyces ingoldianus</name>
    <dbReference type="NCBI Taxonomy" id="673940"/>
    <lineage>
        <taxon>Eukaryota</taxon>
        <taxon>Fungi</taxon>
        <taxon>Dikarya</taxon>
        <taxon>Ascomycota</taxon>
        <taxon>Pezizomycotina</taxon>
        <taxon>Dothideomycetes</taxon>
        <taxon>Pleosporomycetidae</taxon>
        <taxon>Pleosporales</taxon>
        <taxon>Lindgomycetaceae</taxon>
        <taxon>Lindgomyces</taxon>
    </lineage>
</organism>
<sequence length="505" mass="58746">MSFLTGFWGWRPSKMPAAKEEHTMVWLWVVKMFMVIPVAIAAFSAKDLYNLVLHHHELQKPPYNKRVLLAQELVYVGCMTLFPWLFISSGLIFFQRRSWLFVYGLVDFGLALTIIIGVAWQDKYLPGSTKSCGSGMAERWQRSSGHLSLFSQAAAYNNKDTALGKCKDFVSSWELAVCVAVFQMFASYIGIFFDEREFSILNPYRPLFYFILAILGPPYYFHHNITPKIRFTYFYVVKLIRRTRGLEKLSFEKAEPYVPRYESMIVPNAKLQQVLNIEHVLLNIVEYSHHEDIINLSLASKAVREAVYPGRDLAHRVPKLKKYCCEKDSKKGCLYCNKRICKDCKLKPFLPSIPGQRHVTSCVPYCSKCYYEEFSRHQRGYKKPCICRPMDISFQSQDVCRTCSRSPRPNMVKDRQKRYQQEARDIAFGIHLPPGEKPKCAKCLKVFQSGTRWWKCKKCSGECRDNIHPPFVGKRKELDVEKAERAAAENEETGFVKWLPFLRNR</sequence>
<gene>
    <name evidence="1" type="ORF">BDR25DRAFT_119377</name>
</gene>
<name>A0ACB6R5M2_9PLEO</name>
<proteinExistence type="predicted"/>
<keyword evidence="2" id="KW-1185">Reference proteome</keyword>
<reference evidence="1" key="1">
    <citation type="journal article" date="2020" name="Stud. Mycol.">
        <title>101 Dothideomycetes genomes: a test case for predicting lifestyles and emergence of pathogens.</title>
        <authorList>
            <person name="Haridas S."/>
            <person name="Albert R."/>
            <person name="Binder M."/>
            <person name="Bloem J."/>
            <person name="Labutti K."/>
            <person name="Salamov A."/>
            <person name="Andreopoulos B."/>
            <person name="Baker S."/>
            <person name="Barry K."/>
            <person name="Bills G."/>
            <person name="Bluhm B."/>
            <person name="Cannon C."/>
            <person name="Castanera R."/>
            <person name="Culley D."/>
            <person name="Daum C."/>
            <person name="Ezra D."/>
            <person name="Gonzalez J."/>
            <person name="Henrissat B."/>
            <person name="Kuo A."/>
            <person name="Liang C."/>
            <person name="Lipzen A."/>
            <person name="Lutzoni F."/>
            <person name="Magnuson J."/>
            <person name="Mondo S."/>
            <person name="Nolan M."/>
            <person name="Ohm R."/>
            <person name="Pangilinan J."/>
            <person name="Park H.-J."/>
            <person name="Ramirez L."/>
            <person name="Alfaro M."/>
            <person name="Sun H."/>
            <person name="Tritt A."/>
            <person name="Yoshinaga Y."/>
            <person name="Zwiers L.-H."/>
            <person name="Turgeon B."/>
            <person name="Goodwin S."/>
            <person name="Spatafora J."/>
            <person name="Crous P."/>
            <person name="Grigoriev I."/>
        </authorList>
    </citation>
    <scope>NUCLEOTIDE SEQUENCE</scope>
    <source>
        <strain evidence="1">ATCC 200398</strain>
    </source>
</reference>
<dbReference type="Proteomes" id="UP000799755">
    <property type="component" value="Unassembled WGS sequence"/>
</dbReference>
<dbReference type="EMBL" id="MU003498">
    <property type="protein sequence ID" value="KAF2474143.1"/>
    <property type="molecule type" value="Genomic_DNA"/>
</dbReference>